<sequence length="84" mass="10146">MRDYEYLISIALRDKLKESIKGRVFCKVEYDYLYISIQTRELDRFEYKVYDFADKLITGRLIVDEIAATVVANYKKYILAYFTY</sequence>
<organism evidence="1">
    <name type="scientific">Siphoviridae sp. ctmYS12</name>
    <dbReference type="NCBI Taxonomy" id="2825652"/>
    <lineage>
        <taxon>Viruses</taxon>
        <taxon>Duplodnaviria</taxon>
        <taxon>Heunggongvirae</taxon>
        <taxon>Uroviricota</taxon>
        <taxon>Caudoviricetes</taxon>
    </lineage>
</organism>
<proteinExistence type="predicted"/>
<protein>
    <submittedName>
        <fullName evidence="1">Uncharacterized protein</fullName>
    </submittedName>
</protein>
<name>A0A8S5P8Q2_9CAUD</name>
<dbReference type="EMBL" id="BK015347">
    <property type="protein sequence ID" value="DAE02580.1"/>
    <property type="molecule type" value="Genomic_DNA"/>
</dbReference>
<accession>A0A8S5P8Q2</accession>
<reference evidence="1" key="1">
    <citation type="journal article" date="2021" name="Proc. Natl. Acad. Sci. U.S.A.">
        <title>A Catalog of Tens of Thousands of Viruses from Human Metagenomes Reveals Hidden Associations with Chronic Diseases.</title>
        <authorList>
            <person name="Tisza M.J."/>
            <person name="Buck C.B."/>
        </authorList>
    </citation>
    <scope>NUCLEOTIDE SEQUENCE</scope>
    <source>
        <strain evidence="1">CtmYS12</strain>
    </source>
</reference>
<evidence type="ECO:0000313" key="1">
    <source>
        <dbReference type="EMBL" id="DAE02580.1"/>
    </source>
</evidence>